<dbReference type="GO" id="GO:0000976">
    <property type="term" value="F:transcription cis-regulatory region binding"/>
    <property type="evidence" value="ECO:0007669"/>
    <property type="project" value="TreeGrafter"/>
</dbReference>
<dbReference type="InterPro" id="IPR023772">
    <property type="entry name" value="DNA-bd_HTH_TetR-type_CS"/>
</dbReference>
<gene>
    <name evidence="6" type="ORF">POF43_003560</name>
    <name evidence="7" type="ORF">POF50_034215</name>
</gene>
<feature type="DNA-binding region" description="H-T-H motif" evidence="4">
    <location>
        <begin position="44"/>
        <end position="63"/>
    </location>
</feature>
<protein>
    <submittedName>
        <fullName evidence="7">TetR/AcrR family transcriptional regulator</fullName>
    </submittedName>
</protein>
<keyword evidence="8" id="KW-1185">Reference proteome</keyword>
<dbReference type="InterPro" id="IPR001647">
    <property type="entry name" value="HTH_TetR"/>
</dbReference>
<dbReference type="SUPFAM" id="SSF48498">
    <property type="entry name" value="Tetracyclin repressor-like, C-terminal domain"/>
    <property type="match status" value="1"/>
</dbReference>
<dbReference type="PROSITE" id="PS50977">
    <property type="entry name" value="HTH_TETR_2"/>
    <property type="match status" value="1"/>
</dbReference>
<dbReference type="SUPFAM" id="SSF46689">
    <property type="entry name" value="Homeodomain-like"/>
    <property type="match status" value="1"/>
</dbReference>
<dbReference type="Gene3D" id="1.10.357.10">
    <property type="entry name" value="Tetracycline Repressor, domain 2"/>
    <property type="match status" value="1"/>
</dbReference>
<dbReference type="EMBL" id="JAAGKO020000003">
    <property type="protein sequence ID" value="MDI5961808.1"/>
    <property type="molecule type" value="Genomic_DNA"/>
</dbReference>
<reference evidence="7 8" key="1">
    <citation type="submission" date="2023-05" db="EMBL/GenBank/DDBJ databases">
        <title>Streptantibioticus silvisoli sp. nov., acidotolerant actinomycetes 1 from pine litter.</title>
        <authorList>
            <person name="Swiecimska M."/>
            <person name="Golinska P."/>
            <person name="Sangal V."/>
            <person name="Wachnowicz B."/>
            <person name="Goodfellow M."/>
        </authorList>
    </citation>
    <scope>NUCLEOTIDE SEQUENCE</scope>
    <source>
        <strain evidence="7">SL13</strain>
        <strain evidence="6 8">SL54</strain>
    </source>
</reference>
<comment type="caution">
    <text evidence="7">The sequence shown here is derived from an EMBL/GenBank/DDBJ whole genome shotgun (WGS) entry which is preliminary data.</text>
</comment>
<evidence type="ECO:0000313" key="8">
    <source>
        <dbReference type="Proteomes" id="UP001156398"/>
    </source>
</evidence>
<feature type="domain" description="HTH tetR-type" evidence="5">
    <location>
        <begin position="21"/>
        <end position="81"/>
    </location>
</feature>
<dbReference type="RefSeq" id="WP_271315882.1">
    <property type="nucleotide sequence ID" value="NZ_JAAGKO020000003.1"/>
</dbReference>
<proteinExistence type="predicted"/>
<dbReference type="InterPro" id="IPR036271">
    <property type="entry name" value="Tet_transcr_reg_TetR-rel_C_sf"/>
</dbReference>
<dbReference type="InterPro" id="IPR011075">
    <property type="entry name" value="TetR_C"/>
</dbReference>
<evidence type="ECO:0000256" key="1">
    <source>
        <dbReference type="ARBA" id="ARBA00023015"/>
    </source>
</evidence>
<dbReference type="PANTHER" id="PTHR30055">
    <property type="entry name" value="HTH-TYPE TRANSCRIPTIONAL REGULATOR RUTR"/>
    <property type="match status" value="1"/>
</dbReference>
<dbReference type="Gene3D" id="1.10.10.60">
    <property type="entry name" value="Homeodomain-like"/>
    <property type="match status" value="1"/>
</dbReference>
<organism evidence="7">
    <name type="scientific">Streptantibioticus silvisoli</name>
    <dbReference type="NCBI Taxonomy" id="2705255"/>
    <lineage>
        <taxon>Bacteria</taxon>
        <taxon>Bacillati</taxon>
        <taxon>Actinomycetota</taxon>
        <taxon>Actinomycetes</taxon>
        <taxon>Kitasatosporales</taxon>
        <taxon>Streptomycetaceae</taxon>
        <taxon>Streptantibioticus</taxon>
    </lineage>
</organism>
<name>A0AA90HER3_9ACTN</name>
<dbReference type="PANTHER" id="PTHR30055:SF148">
    <property type="entry name" value="TETR-FAMILY TRANSCRIPTIONAL REGULATOR"/>
    <property type="match status" value="1"/>
</dbReference>
<dbReference type="Proteomes" id="UP001156398">
    <property type="component" value="Unassembled WGS sequence"/>
</dbReference>
<dbReference type="Pfam" id="PF00440">
    <property type="entry name" value="TetR_N"/>
    <property type="match status" value="1"/>
</dbReference>
<dbReference type="EMBL" id="JABXJJ020000070">
    <property type="protein sequence ID" value="MDI5974345.1"/>
    <property type="molecule type" value="Genomic_DNA"/>
</dbReference>
<evidence type="ECO:0000259" key="5">
    <source>
        <dbReference type="PROSITE" id="PS50977"/>
    </source>
</evidence>
<dbReference type="InterPro" id="IPR050109">
    <property type="entry name" value="HTH-type_TetR-like_transc_reg"/>
</dbReference>
<evidence type="ECO:0000313" key="7">
    <source>
        <dbReference type="EMBL" id="MDI5974345.1"/>
    </source>
</evidence>
<dbReference type="Pfam" id="PF16859">
    <property type="entry name" value="TetR_C_11"/>
    <property type="match status" value="1"/>
</dbReference>
<accession>A0AA90HER3</accession>
<keyword evidence="3" id="KW-0804">Transcription</keyword>
<keyword evidence="2 4" id="KW-0238">DNA-binding</keyword>
<evidence type="ECO:0000256" key="3">
    <source>
        <dbReference type="ARBA" id="ARBA00023163"/>
    </source>
</evidence>
<evidence type="ECO:0000256" key="2">
    <source>
        <dbReference type="ARBA" id="ARBA00023125"/>
    </source>
</evidence>
<evidence type="ECO:0000256" key="4">
    <source>
        <dbReference type="PROSITE-ProRule" id="PRU00335"/>
    </source>
</evidence>
<sequence>MDRTSAPRTRRAPAGAAVLRDDVTAAIRGAVFAELAAVGYARMSIEGIARRAGVGKAAVYRRWRSKLPLVLDVVSAVASAGLPTPDTGSLYGDVRMLLEITSRALRHPMASQIVPDLLAEAARSPEIADALREALRESQDGIARAVVASAIGRGELTEGTDVAIAVDLLAGPVYWRLAVFRSPIGRAELDRLAAATVAALGAAHDA</sequence>
<dbReference type="AlphaFoldDB" id="A0AA90HER3"/>
<keyword evidence="1" id="KW-0805">Transcription regulation</keyword>
<dbReference type="PROSITE" id="PS01081">
    <property type="entry name" value="HTH_TETR_1"/>
    <property type="match status" value="1"/>
</dbReference>
<dbReference type="GO" id="GO:0003700">
    <property type="term" value="F:DNA-binding transcription factor activity"/>
    <property type="evidence" value="ECO:0007669"/>
    <property type="project" value="TreeGrafter"/>
</dbReference>
<dbReference type="InterPro" id="IPR009057">
    <property type="entry name" value="Homeodomain-like_sf"/>
</dbReference>
<evidence type="ECO:0000313" key="6">
    <source>
        <dbReference type="EMBL" id="MDI5961808.1"/>
    </source>
</evidence>